<dbReference type="Proteomes" id="UP000578531">
    <property type="component" value="Unassembled WGS sequence"/>
</dbReference>
<name>A0A8H6FZI2_9LECA</name>
<accession>A0A8H6FZI2</accession>
<gene>
    <name evidence="2" type="ORF">HO173_004430</name>
</gene>
<keyword evidence="3" id="KW-1185">Reference proteome</keyword>
<dbReference type="RefSeq" id="XP_037166864.1">
    <property type="nucleotide sequence ID" value="XM_037306354.1"/>
</dbReference>
<evidence type="ECO:0000313" key="2">
    <source>
        <dbReference type="EMBL" id="KAF6237540.1"/>
    </source>
</evidence>
<evidence type="ECO:0000259" key="1">
    <source>
        <dbReference type="Pfam" id="PF20237"/>
    </source>
</evidence>
<evidence type="ECO:0000313" key="3">
    <source>
        <dbReference type="Proteomes" id="UP000578531"/>
    </source>
</evidence>
<sequence length="94" mass="10977">MGGSDSERQTLLNKIKEKLKEYDELMFHIQRVQAIRRPTKTHQNALYGQITHNIAWAEHKWICQYDDLAALSSDTEQDFEKRIAGNFPHPGTEH</sequence>
<dbReference type="EMBL" id="JACCJC010000014">
    <property type="protein sequence ID" value="KAF6237540.1"/>
    <property type="molecule type" value="Genomic_DNA"/>
</dbReference>
<dbReference type="OrthoDB" id="3533814at2759"/>
<proteinExistence type="predicted"/>
<reference evidence="2 3" key="1">
    <citation type="journal article" date="2020" name="Genomics">
        <title>Complete, high-quality genomes from long-read metagenomic sequencing of two wolf lichen thalli reveals enigmatic genome architecture.</title>
        <authorList>
            <person name="McKenzie S.K."/>
            <person name="Walston R.F."/>
            <person name="Allen J.L."/>
        </authorList>
    </citation>
    <scope>NUCLEOTIDE SEQUENCE [LARGE SCALE GENOMIC DNA]</scope>
    <source>
        <strain evidence="2">WasteWater2</strain>
    </source>
</reference>
<dbReference type="Pfam" id="PF20237">
    <property type="entry name" value="DUF6594"/>
    <property type="match status" value="1"/>
</dbReference>
<dbReference type="AlphaFoldDB" id="A0A8H6FZI2"/>
<organism evidence="2 3">
    <name type="scientific">Letharia columbiana</name>
    <dbReference type="NCBI Taxonomy" id="112416"/>
    <lineage>
        <taxon>Eukaryota</taxon>
        <taxon>Fungi</taxon>
        <taxon>Dikarya</taxon>
        <taxon>Ascomycota</taxon>
        <taxon>Pezizomycotina</taxon>
        <taxon>Lecanoromycetes</taxon>
        <taxon>OSLEUM clade</taxon>
        <taxon>Lecanoromycetidae</taxon>
        <taxon>Lecanorales</taxon>
        <taxon>Lecanorineae</taxon>
        <taxon>Parmeliaceae</taxon>
        <taxon>Letharia</taxon>
    </lineage>
</organism>
<comment type="caution">
    <text evidence="2">The sequence shown here is derived from an EMBL/GenBank/DDBJ whole genome shotgun (WGS) entry which is preliminary data.</text>
</comment>
<dbReference type="GeneID" id="59286095"/>
<dbReference type="InterPro" id="IPR046529">
    <property type="entry name" value="DUF6594"/>
</dbReference>
<protein>
    <recommendedName>
        <fullName evidence="1">DUF6594 domain-containing protein</fullName>
    </recommendedName>
</protein>
<feature type="domain" description="DUF6594" evidence="1">
    <location>
        <begin position="6"/>
        <end position="86"/>
    </location>
</feature>